<feature type="transmembrane region" description="Helical" evidence="11">
    <location>
        <begin position="836"/>
        <end position="855"/>
    </location>
</feature>
<evidence type="ECO:0000256" key="10">
    <source>
        <dbReference type="ARBA" id="ARBA00049360"/>
    </source>
</evidence>
<dbReference type="InterPro" id="IPR023298">
    <property type="entry name" value="ATPase_P-typ_TM_dom_sf"/>
</dbReference>
<dbReference type="InterPro" id="IPR004014">
    <property type="entry name" value="ATPase_P-typ_cation-transptr_N"/>
</dbReference>
<evidence type="ECO:0000256" key="8">
    <source>
        <dbReference type="ARBA" id="ARBA00022989"/>
    </source>
</evidence>
<evidence type="ECO:0000259" key="12">
    <source>
        <dbReference type="SMART" id="SM00831"/>
    </source>
</evidence>
<dbReference type="GO" id="GO:0005886">
    <property type="term" value="C:plasma membrane"/>
    <property type="evidence" value="ECO:0007669"/>
    <property type="project" value="UniProtKB-SubCell"/>
</dbReference>
<dbReference type="SMART" id="SM00831">
    <property type="entry name" value="Cation_ATPase_N"/>
    <property type="match status" value="1"/>
</dbReference>
<comment type="subcellular location">
    <subcellularLocation>
        <location evidence="1">Cell membrane</location>
        <topology evidence="1">Multi-pass membrane protein</topology>
    </subcellularLocation>
</comment>
<feature type="domain" description="Cation-transporting P-type ATPase N-terminal" evidence="12">
    <location>
        <begin position="11"/>
        <end position="84"/>
    </location>
</feature>
<keyword evidence="6" id="KW-0067">ATP-binding</keyword>
<name>A0A2T0SHS5_9ACTN</name>
<sequence>MTLAGPAPAAVDPGQPVDVLFRDLRTGPDGLGSREAARRLGVYGPNELTRRQGRRWPRELLAQFTQPLALLLMLAAALAWIGGTRALAVAVVAVILLNAAFAFAQEMQAERAVEALAAFLPAGARVLRDGRPAELPARELVPGDVVLIAEGDRISADARLIRGEVSVDLSALDGESVPVSRHPVAGVVAGSPLEAPELVFSGTVCTAGEAYGVVTGTGMRTEIGRIAALSQRDRAEPSPLETQVRRLTWLIAVVAVAAGAAFLPIGVVAGLGWAAAISFAIGLIVANVPEGLLPTITLALAAGVRELARRGAVVKRLSAVETLGSTTVICTDKTGTLTGNRMRVTRLWTPGGERDPADPRARELAAAGAYCTTARPALGGTAGAGDPTELALLELAAGLGVAVPAEERDRGRRALYGFDGHLKRMSTLDDTPDGVRVHTKGAAESVLPCCTTVARADGRTGPLEPGTAADVRAAVDRYAAAGLRVLAVAARPAGTGAPGDRAAAEAGLTLLGLVAMADPPRPAVPAAVAAAHRAGIRIHVITGDYGPTAAAIARAAGIGGDPPRVVPGDRLDAMGDAELDALLAGPGELVFARSSPEAKLRICEALRAAGHVVAMTGDGVNDAPALRHADIGVAMGRSGTDVAREAATMVLTDDDFATIVRAVDAGRRVFSNVRKFVLYILAHAVPEVVPFLIFALSGGAVPLPLTVLQILAIDLGTETLPALALGREPAEPGLMDRPPRARGSGVIDRGLLVRAWAVLGTVSAALVLAGFFWTLWRAGWRPGAATGPGSPLHEAYRTATTMTFAGIVACQIGTALAARTEYAALRTIGVFSNRPLLGGIAFELVFAAALCYLPPLQQVFGTTALGAAELAFLLPFPLIVWGADEAYRWSRRRRGPDPGPVGTFGPESAPF</sequence>
<reference evidence="13 14" key="1">
    <citation type="submission" date="2018-03" db="EMBL/GenBank/DDBJ databases">
        <title>Genomic Encyclopedia of Archaeal and Bacterial Type Strains, Phase II (KMG-II): from individual species to whole genera.</title>
        <authorList>
            <person name="Goeker M."/>
        </authorList>
    </citation>
    <scope>NUCLEOTIDE SEQUENCE [LARGE SCALE GENOMIC DNA]</scope>
    <source>
        <strain evidence="13 14">DSM 45348</strain>
    </source>
</reference>
<dbReference type="Pfam" id="PF00689">
    <property type="entry name" value="Cation_ATPase_C"/>
    <property type="match status" value="1"/>
</dbReference>
<dbReference type="PRINTS" id="PR00120">
    <property type="entry name" value="HATPASE"/>
</dbReference>
<feature type="transmembrane region" description="Helical" evidence="11">
    <location>
        <begin position="751"/>
        <end position="776"/>
    </location>
</feature>
<proteinExistence type="inferred from homology"/>
<dbReference type="PANTHER" id="PTHR43294:SF21">
    <property type="entry name" value="CATION TRANSPORTING ATPASE"/>
    <property type="match status" value="1"/>
</dbReference>
<dbReference type="Pfam" id="PF08282">
    <property type="entry name" value="Hydrolase_3"/>
    <property type="match status" value="1"/>
</dbReference>
<dbReference type="Pfam" id="PF13246">
    <property type="entry name" value="Cation_ATPase"/>
    <property type="match status" value="1"/>
</dbReference>
<evidence type="ECO:0000256" key="1">
    <source>
        <dbReference type="ARBA" id="ARBA00004651"/>
    </source>
</evidence>
<dbReference type="NCBIfam" id="TIGR01494">
    <property type="entry name" value="ATPase_P-type"/>
    <property type="match status" value="2"/>
</dbReference>
<keyword evidence="7" id="KW-1278">Translocase</keyword>
<dbReference type="GO" id="GO:0005524">
    <property type="term" value="F:ATP binding"/>
    <property type="evidence" value="ECO:0007669"/>
    <property type="project" value="UniProtKB-KW"/>
</dbReference>
<dbReference type="InterPro" id="IPR006068">
    <property type="entry name" value="ATPase_P-typ_cation-transptr_C"/>
</dbReference>
<evidence type="ECO:0000256" key="4">
    <source>
        <dbReference type="ARBA" id="ARBA00022692"/>
    </source>
</evidence>
<evidence type="ECO:0000256" key="6">
    <source>
        <dbReference type="ARBA" id="ARBA00022840"/>
    </source>
</evidence>
<feature type="transmembrane region" description="Helical" evidence="11">
    <location>
        <begin position="60"/>
        <end position="81"/>
    </location>
</feature>
<protein>
    <submittedName>
        <fullName evidence="13">Calcium-translocating P-type ATPase</fullName>
    </submittedName>
</protein>
<keyword evidence="5" id="KW-0547">Nucleotide-binding</keyword>
<dbReference type="SUPFAM" id="SSF56784">
    <property type="entry name" value="HAD-like"/>
    <property type="match status" value="1"/>
</dbReference>
<dbReference type="SFLD" id="SFLDG00002">
    <property type="entry name" value="C1.7:_P-type_atpase_like"/>
    <property type="match status" value="1"/>
</dbReference>
<dbReference type="SUPFAM" id="SSF81665">
    <property type="entry name" value="Calcium ATPase, transmembrane domain M"/>
    <property type="match status" value="1"/>
</dbReference>
<dbReference type="AlphaFoldDB" id="A0A2T0SHS5"/>
<dbReference type="GO" id="GO:0016887">
    <property type="term" value="F:ATP hydrolysis activity"/>
    <property type="evidence" value="ECO:0007669"/>
    <property type="project" value="InterPro"/>
</dbReference>
<feature type="transmembrane region" description="Helical" evidence="11">
    <location>
        <begin position="676"/>
        <end position="701"/>
    </location>
</feature>
<dbReference type="EMBL" id="PVZG01000001">
    <property type="protein sequence ID" value="PRY32913.1"/>
    <property type="molecule type" value="Genomic_DNA"/>
</dbReference>
<dbReference type="Proteomes" id="UP000239209">
    <property type="component" value="Unassembled WGS sequence"/>
</dbReference>
<dbReference type="InterPro" id="IPR050510">
    <property type="entry name" value="Cation_transp_ATPase_P-type"/>
</dbReference>
<dbReference type="SUPFAM" id="SSF81653">
    <property type="entry name" value="Calcium ATPase, transduction domain A"/>
    <property type="match status" value="1"/>
</dbReference>
<evidence type="ECO:0000256" key="7">
    <source>
        <dbReference type="ARBA" id="ARBA00022967"/>
    </source>
</evidence>
<evidence type="ECO:0000256" key="5">
    <source>
        <dbReference type="ARBA" id="ARBA00022741"/>
    </source>
</evidence>
<dbReference type="OrthoDB" id="9814270at2"/>
<accession>A0A2T0SHS5</accession>
<evidence type="ECO:0000256" key="3">
    <source>
        <dbReference type="ARBA" id="ARBA00022475"/>
    </source>
</evidence>
<dbReference type="InterPro" id="IPR008250">
    <property type="entry name" value="ATPase_P-typ_transduc_dom_A_sf"/>
</dbReference>
<dbReference type="Pfam" id="PF00690">
    <property type="entry name" value="Cation_ATPase_N"/>
    <property type="match status" value="1"/>
</dbReference>
<feature type="transmembrane region" description="Helical" evidence="11">
    <location>
        <begin position="273"/>
        <end position="301"/>
    </location>
</feature>
<dbReference type="InterPro" id="IPR001757">
    <property type="entry name" value="P_typ_ATPase"/>
</dbReference>
<feature type="transmembrane region" description="Helical" evidence="11">
    <location>
        <begin position="87"/>
        <end position="104"/>
    </location>
</feature>
<organism evidence="13 14">
    <name type="scientific">Pseudosporangium ferrugineum</name>
    <dbReference type="NCBI Taxonomy" id="439699"/>
    <lineage>
        <taxon>Bacteria</taxon>
        <taxon>Bacillati</taxon>
        <taxon>Actinomycetota</taxon>
        <taxon>Actinomycetes</taxon>
        <taxon>Micromonosporales</taxon>
        <taxon>Micromonosporaceae</taxon>
        <taxon>Pseudosporangium</taxon>
    </lineage>
</organism>
<comment type="similarity">
    <text evidence="2">Belongs to the cation transport ATPase (P-type) (TC 3.A.3) family. Type IIA subfamily.</text>
</comment>
<dbReference type="Gene3D" id="2.70.150.10">
    <property type="entry name" value="Calcium-transporting ATPase, cytoplasmic transduction domain A"/>
    <property type="match status" value="1"/>
</dbReference>
<dbReference type="PROSITE" id="PS00154">
    <property type="entry name" value="ATPASE_E1_E2"/>
    <property type="match status" value="1"/>
</dbReference>
<evidence type="ECO:0000256" key="11">
    <source>
        <dbReference type="SAM" id="Phobius"/>
    </source>
</evidence>
<gene>
    <name evidence="13" type="ORF">CLV70_10172</name>
</gene>
<keyword evidence="3" id="KW-1003">Cell membrane</keyword>
<dbReference type="Gene3D" id="3.40.50.1000">
    <property type="entry name" value="HAD superfamily/HAD-like"/>
    <property type="match status" value="1"/>
</dbReference>
<keyword evidence="14" id="KW-1185">Reference proteome</keyword>
<dbReference type="InterPro" id="IPR023214">
    <property type="entry name" value="HAD_sf"/>
</dbReference>
<evidence type="ECO:0000313" key="14">
    <source>
        <dbReference type="Proteomes" id="UP000239209"/>
    </source>
</evidence>
<dbReference type="PRINTS" id="PR00119">
    <property type="entry name" value="CATATPASE"/>
</dbReference>
<keyword evidence="8 11" id="KW-1133">Transmembrane helix</keyword>
<dbReference type="SFLD" id="SFLDF00027">
    <property type="entry name" value="p-type_atpase"/>
    <property type="match status" value="1"/>
</dbReference>
<keyword evidence="4 11" id="KW-0812">Transmembrane</keyword>
<dbReference type="RefSeq" id="WP_106124291.1">
    <property type="nucleotide sequence ID" value="NZ_PVZG01000001.1"/>
</dbReference>
<comment type="caution">
    <text evidence="13">The sequence shown here is derived from an EMBL/GenBank/DDBJ whole genome shotgun (WGS) entry which is preliminary data.</text>
</comment>
<dbReference type="SFLD" id="SFLDS00003">
    <property type="entry name" value="Haloacid_Dehalogenase"/>
    <property type="match status" value="1"/>
</dbReference>
<dbReference type="InterPro" id="IPR059000">
    <property type="entry name" value="ATPase_P-type_domA"/>
</dbReference>
<dbReference type="Gene3D" id="1.20.1110.10">
    <property type="entry name" value="Calcium-transporting ATPase, transmembrane domain"/>
    <property type="match status" value="1"/>
</dbReference>
<feature type="transmembrane region" description="Helical" evidence="11">
    <location>
        <begin position="247"/>
        <end position="267"/>
    </location>
</feature>
<dbReference type="SUPFAM" id="SSF81660">
    <property type="entry name" value="Metal cation-transporting ATPase, ATP-binding domain N"/>
    <property type="match status" value="1"/>
</dbReference>
<dbReference type="InterPro" id="IPR044492">
    <property type="entry name" value="P_typ_ATPase_HD_dom"/>
</dbReference>
<evidence type="ECO:0000256" key="2">
    <source>
        <dbReference type="ARBA" id="ARBA00005675"/>
    </source>
</evidence>
<dbReference type="Pfam" id="PF00122">
    <property type="entry name" value="E1-E2_ATPase"/>
    <property type="match status" value="1"/>
</dbReference>
<dbReference type="InterPro" id="IPR023299">
    <property type="entry name" value="ATPase_P-typ_cyto_dom_N"/>
</dbReference>
<evidence type="ECO:0000256" key="9">
    <source>
        <dbReference type="ARBA" id="ARBA00023136"/>
    </source>
</evidence>
<dbReference type="InterPro" id="IPR036412">
    <property type="entry name" value="HAD-like_sf"/>
</dbReference>
<dbReference type="Gene3D" id="3.40.1110.10">
    <property type="entry name" value="Calcium-transporting ATPase, cytoplasmic domain N"/>
    <property type="match status" value="1"/>
</dbReference>
<feature type="transmembrane region" description="Helical" evidence="11">
    <location>
        <begin position="861"/>
        <end position="883"/>
    </location>
</feature>
<evidence type="ECO:0000313" key="13">
    <source>
        <dbReference type="EMBL" id="PRY32913.1"/>
    </source>
</evidence>
<keyword evidence="9 11" id="KW-0472">Membrane</keyword>
<comment type="catalytic activity">
    <reaction evidence="10">
        <text>ATP + H2O = ADP + phosphate + H(+)</text>
        <dbReference type="Rhea" id="RHEA:13065"/>
        <dbReference type="ChEBI" id="CHEBI:15377"/>
        <dbReference type="ChEBI" id="CHEBI:15378"/>
        <dbReference type="ChEBI" id="CHEBI:30616"/>
        <dbReference type="ChEBI" id="CHEBI:43474"/>
        <dbReference type="ChEBI" id="CHEBI:456216"/>
    </reaction>
</comment>
<dbReference type="InterPro" id="IPR018303">
    <property type="entry name" value="ATPase_P-typ_P_site"/>
</dbReference>
<dbReference type="PANTHER" id="PTHR43294">
    <property type="entry name" value="SODIUM/POTASSIUM-TRANSPORTING ATPASE SUBUNIT ALPHA"/>
    <property type="match status" value="1"/>
</dbReference>